<dbReference type="PANTHER" id="PTHR34297">
    <property type="entry name" value="HYPOTHETICAL CYTOSOLIC PROTEIN-RELATED"/>
    <property type="match status" value="1"/>
</dbReference>
<proteinExistence type="inferred from homology"/>
<dbReference type="AlphaFoldDB" id="A0A7W3TGC6"/>
<dbReference type="EMBL" id="VKHT01000802">
    <property type="protein sequence ID" value="MBB0246257.1"/>
    <property type="molecule type" value="Genomic_DNA"/>
</dbReference>
<dbReference type="PANTHER" id="PTHR34297:SF3">
    <property type="entry name" value="ALKALINE SHOCK PROTEIN 23"/>
    <property type="match status" value="1"/>
</dbReference>
<feature type="region of interest" description="Disordered" evidence="2">
    <location>
        <begin position="1"/>
        <end position="51"/>
    </location>
</feature>
<dbReference type="RefSeq" id="WP_182607620.1">
    <property type="nucleotide sequence ID" value="NZ_VKHT01000802.1"/>
</dbReference>
<dbReference type="Proteomes" id="UP000538929">
    <property type="component" value="Unassembled WGS sequence"/>
</dbReference>
<organism evidence="3 4">
    <name type="scientific">Streptomyces alkaliphilus</name>
    <dbReference type="NCBI Taxonomy" id="1472722"/>
    <lineage>
        <taxon>Bacteria</taxon>
        <taxon>Bacillati</taxon>
        <taxon>Actinomycetota</taxon>
        <taxon>Actinomycetes</taxon>
        <taxon>Kitasatosporales</taxon>
        <taxon>Streptomycetaceae</taxon>
        <taxon>Streptomyces</taxon>
    </lineage>
</organism>
<comment type="similarity">
    <text evidence="1">Belongs to the asp23 family.</text>
</comment>
<sequence length="176" mass="18645">MTTETKSPADAVAPADITVPPARPMSRRTDESPGASIGAGSTGSRRPTAVRGRTTIAAAVVEKIAGMAAREVPGVTAPAGGFNRVGALRHRLTGDREGVSRGVRVEVGERQTAIDLNVVVEYGLSIPEVTTAVRENVILALERMTGLEVVEVNIMVEDVRLPEEEIIEPEPDVRVM</sequence>
<evidence type="ECO:0000313" key="3">
    <source>
        <dbReference type="EMBL" id="MBB0246257.1"/>
    </source>
</evidence>
<comment type="caution">
    <text evidence="3">The sequence shown here is derived from an EMBL/GenBank/DDBJ whole genome shotgun (WGS) entry which is preliminary data.</text>
</comment>
<gene>
    <name evidence="3" type="ORF">FNQ90_19625</name>
</gene>
<evidence type="ECO:0000256" key="2">
    <source>
        <dbReference type="SAM" id="MobiDB-lite"/>
    </source>
</evidence>
<evidence type="ECO:0000313" key="4">
    <source>
        <dbReference type="Proteomes" id="UP000538929"/>
    </source>
</evidence>
<dbReference type="InterPro" id="IPR005531">
    <property type="entry name" value="Asp23"/>
</dbReference>
<reference evidence="4" key="1">
    <citation type="submission" date="2019-10" db="EMBL/GenBank/DDBJ databases">
        <title>Streptomyces sp. nov., a novel actinobacterium isolated from alkaline environment.</title>
        <authorList>
            <person name="Golinska P."/>
        </authorList>
    </citation>
    <scope>NUCLEOTIDE SEQUENCE [LARGE SCALE GENOMIC DNA]</scope>
    <source>
        <strain evidence="4">DSM 42118</strain>
    </source>
</reference>
<name>A0A7W3TGC6_9ACTN</name>
<accession>A0A7W3TGC6</accession>
<evidence type="ECO:0000256" key="1">
    <source>
        <dbReference type="ARBA" id="ARBA00005721"/>
    </source>
</evidence>
<dbReference type="Pfam" id="PF03780">
    <property type="entry name" value="Asp23"/>
    <property type="match status" value="1"/>
</dbReference>
<protein>
    <submittedName>
        <fullName evidence="3">Asp23/Gls24 family envelope stress response protein</fullName>
    </submittedName>
</protein>
<keyword evidence="4" id="KW-1185">Reference proteome</keyword>